<dbReference type="Proteomes" id="UP000198984">
    <property type="component" value="Unassembled WGS sequence"/>
</dbReference>
<name>A0A1H7UY24_9BACT</name>
<dbReference type="OrthoDB" id="166868at2"/>
<organism evidence="1 2">
    <name type="scientific">Chitinophaga rupis</name>
    <dbReference type="NCBI Taxonomy" id="573321"/>
    <lineage>
        <taxon>Bacteria</taxon>
        <taxon>Pseudomonadati</taxon>
        <taxon>Bacteroidota</taxon>
        <taxon>Chitinophagia</taxon>
        <taxon>Chitinophagales</taxon>
        <taxon>Chitinophagaceae</taxon>
        <taxon>Chitinophaga</taxon>
    </lineage>
</organism>
<evidence type="ECO:0008006" key="3">
    <source>
        <dbReference type="Google" id="ProtNLM"/>
    </source>
</evidence>
<keyword evidence="2" id="KW-1185">Reference proteome</keyword>
<dbReference type="STRING" id="573321.SAMN04488505_103147"/>
<reference evidence="1 2" key="1">
    <citation type="submission" date="2016-10" db="EMBL/GenBank/DDBJ databases">
        <authorList>
            <person name="de Groot N.N."/>
        </authorList>
    </citation>
    <scope>NUCLEOTIDE SEQUENCE [LARGE SCALE GENOMIC DNA]</scope>
    <source>
        <strain evidence="1 2">DSM 21039</strain>
    </source>
</reference>
<gene>
    <name evidence="1" type="ORF">SAMN04488505_103147</name>
</gene>
<accession>A0A1H7UY24</accession>
<evidence type="ECO:0000313" key="2">
    <source>
        <dbReference type="Proteomes" id="UP000198984"/>
    </source>
</evidence>
<sequence length="339" mass="38171">MSRRKILFLIGSLNQTTQMHQIADALPEYDCFFSQIYSDDAMIKWLVKRGWLNHTIFGGVFKKQSDKYIAEHGLRNDYACSIYHNNYDLAVCCTDLVIPRGLRKIKTVFVQEGMTDPVTSWGKIVRALKLPPVLAMNTAFNGSNNICDIYCAASEGYRQQFIKYGTAAERIFVTGIPNYDNVAIHNNNDFPYHDYVMVATSDIRELGGRDDRAAFIGRCVQTAAGRQLIFKLHPNENRERATAEIKQYAPQALVYTEGNAGHMIANCEELITQYSTLVYMGIALGKKVHSYFDVAALKRLTPLQNGGASAHNIAAICRGYIEHKGSRADFLQQPELQYA</sequence>
<protein>
    <recommendedName>
        <fullName evidence="3">UDP-N-acetyl glucosamine 2-epimerase</fullName>
    </recommendedName>
</protein>
<evidence type="ECO:0000313" key="1">
    <source>
        <dbReference type="EMBL" id="SEM01862.1"/>
    </source>
</evidence>
<dbReference type="RefSeq" id="WP_089912417.1">
    <property type="nucleotide sequence ID" value="NZ_FOBB01000003.1"/>
</dbReference>
<dbReference type="AlphaFoldDB" id="A0A1H7UY24"/>
<dbReference type="EMBL" id="FOBB01000003">
    <property type="protein sequence ID" value="SEM01862.1"/>
    <property type="molecule type" value="Genomic_DNA"/>
</dbReference>
<proteinExistence type="predicted"/>
<dbReference type="SUPFAM" id="SSF53756">
    <property type="entry name" value="UDP-Glycosyltransferase/glycogen phosphorylase"/>
    <property type="match status" value="1"/>
</dbReference>